<dbReference type="PRINTS" id="PR00081">
    <property type="entry name" value="GDHRDH"/>
</dbReference>
<name>A0A4R4ZGU6_9ACTN</name>
<keyword evidence="2" id="KW-0560">Oxidoreductase</keyword>
<dbReference type="InterPro" id="IPR051122">
    <property type="entry name" value="SDR_DHRS6-like"/>
</dbReference>
<proteinExistence type="inferred from homology"/>
<dbReference type="AlphaFoldDB" id="A0A4R4ZGU6"/>
<dbReference type="PANTHER" id="PTHR43477">
    <property type="entry name" value="DIHYDROANTICAPSIN 7-DEHYDROGENASE"/>
    <property type="match status" value="1"/>
</dbReference>
<comment type="caution">
    <text evidence="3">The sequence shown here is derived from an EMBL/GenBank/DDBJ whole genome shotgun (WGS) entry which is preliminary data.</text>
</comment>
<dbReference type="PANTHER" id="PTHR43477:SF1">
    <property type="entry name" value="DIHYDROANTICAPSIN 7-DEHYDROGENASE"/>
    <property type="match status" value="1"/>
</dbReference>
<dbReference type="SUPFAM" id="SSF51735">
    <property type="entry name" value="NAD(P)-binding Rossmann-fold domains"/>
    <property type="match status" value="1"/>
</dbReference>
<dbReference type="EMBL" id="SMKQ01000001">
    <property type="protein sequence ID" value="TDD57280.1"/>
    <property type="molecule type" value="Genomic_DNA"/>
</dbReference>
<dbReference type="OrthoDB" id="9806974at2"/>
<accession>A0A4R4ZGU6</accession>
<evidence type="ECO:0000256" key="1">
    <source>
        <dbReference type="ARBA" id="ARBA00006484"/>
    </source>
</evidence>
<dbReference type="Gene3D" id="3.40.50.720">
    <property type="entry name" value="NAD(P)-binding Rossmann-like Domain"/>
    <property type="match status" value="1"/>
</dbReference>
<evidence type="ECO:0000256" key="2">
    <source>
        <dbReference type="ARBA" id="ARBA00023002"/>
    </source>
</evidence>
<dbReference type="RefSeq" id="WP_132608089.1">
    <property type="nucleotide sequence ID" value="NZ_SMKQ01000001.1"/>
</dbReference>
<dbReference type="CDD" id="cd05233">
    <property type="entry name" value="SDR_c"/>
    <property type="match status" value="1"/>
</dbReference>
<gene>
    <name evidence="3" type="ORF">E1286_00760</name>
</gene>
<organism evidence="3 4">
    <name type="scientific">Nonomuraea terrae</name>
    <dbReference type="NCBI Taxonomy" id="2530383"/>
    <lineage>
        <taxon>Bacteria</taxon>
        <taxon>Bacillati</taxon>
        <taxon>Actinomycetota</taxon>
        <taxon>Actinomycetes</taxon>
        <taxon>Streptosporangiales</taxon>
        <taxon>Streptosporangiaceae</taxon>
        <taxon>Nonomuraea</taxon>
    </lineage>
</organism>
<dbReference type="Proteomes" id="UP000295302">
    <property type="component" value="Unassembled WGS sequence"/>
</dbReference>
<dbReference type="GO" id="GO:0016491">
    <property type="term" value="F:oxidoreductase activity"/>
    <property type="evidence" value="ECO:0007669"/>
    <property type="project" value="UniProtKB-KW"/>
</dbReference>
<evidence type="ECO:0000313" key="3">
    <source>
        <dbReference type="EMBL" id="TDD57280.1"/>
    </source>
</evidence>
<reference evidence="3 4" key="1">
    <citation type="submission" date="2019-03" db="EMBL/GenBank/DDBJ databases">
        <title>Draft genome sequences of novel Actinobacteria.</title>
        <authorList>
            <person name="Sahin N."/>
            <person name="Ay H."/>
            <person name="Saygin H."/>
        </authorList>
    </citation>
    <scope>NUCLEOTIDE SEQUENCE [LARGE SCALE GENOMIC DNA]</scope>
    <source>
        <strain evidence="3 4">CH32</strain>
    </source>
</reference>
<dbReference type="InterPro" id="IPR036291">
    <property type="entry name" value="NAD(P)-bd_dom_sf"/>
</dbReference>
<dbReference type="Pfam" id="PF13561">
    <property type="entry name" value="adh_short_C2"/>
    <property type="match status" value="1"/>
</dbReference>
<protein>
    <submittedName>
        <fullName evidence="3">SDR family oxidoreductase</fullName>
    </submittedName>
</protein>
<sequence>MSSVIIIGGTSGIGLELAKEYAARGRSVVVTGRDRSRAEKAAAEVDAVARGGADGNVPRARGLAVDLSRPQEVAAALEGVGPVDRLALAAIERDLNSIKDYDVDRAIRLTTLKLVGYHAVVSALLPRFTPESSVLVFGGVAKDLPYPGSTTVSTINAGVLGMTRTLSVELAPVRVNSLHPGIVGDSPFWRDKTDQLAQVRSRSLTDRLPTTAEVVDASVFLLENRAVNGVDLRLDGGTREK</sequence>
<dbReference type="InterPro" id="IPR002347">
    <property type="entry name" value="SDR_fam"/>
</dbReference>
<keyword evidence="4" id="KW-1185">Reference proteome</keyword>
<evidence type="ECO:0000313" key="4">
    <source>
        <dbReference type="Proteomes" id="UP000295302"/>
    </source>
</evidence>
<comment type="similarity">
    <text evidence="1">Belongs to the short-chain dehydrogenases/reductases (SDR) family.</text>
</comment>